<organism evidence="1 2">
    <name type="scientific">Parelaphostrongylus tenuis</name>
    <name type="common">Meningeal worm</name>
    <dbReference type="NCBI Taxonomy" id="148309"/>
    <lineage>
        <taxon>Eukaryota</taxon>
        <taxon>Metazoa</taxon>
        <taxon>Ecdysozoa</taxon>
        <taxon>Nematoda</taxon>
        <taxon>Chromadorea</taxon>
        <taxon>Rhabditida</taxon>
        <taxon>Rhabditina</taxon>
        <taxon>Rhabditomorpha</taxon>
        <taxon>Strongyloidea</taxon>
        <taxon>Metastrongylidae</taxon>
        <taxon>Parelaphostrongylus</taxon>
    </lineage>
</organism>
<comment type="caution">
    <text evidence="1">The sequence shown here is derived from an EMBL/GenBank/DDBJ whole genome shotgun (WGS) entry which is preliminary data.</text>
</comment>
<proteinExistence type="predicted"/>
<gene>
    <name evidence="1" type="ORF">KIN20_024517</name>
</gene>
<evidence type="ECO:0000313" key="1">
    <source>
        <dbReference type="EMBL" id="KAJ1364422.1"/>
    </source>
</evidence>
<reference evidence="1" key="1">
    <citation type="submission" date="2021-06" db="EMBL/GenBank/DDBJ databases">
        <title>Parelaphostrongylus tenuis whole genome reference sequence.</title>
        <authorList>
            <person name="Garwood T.J."/>
            <person name="Larsen P.A."/>
            <person name="Fountain-Jones N.M."/>
            <person name="Garbe J.R."/>
            <person name="Macchietto M.G."/>
            <person name="Kania S.A."/>
            <person name="Gerhold R.W."/>
            <person name="Richards J.E."/>
            <person name="Wolf T.M."/>
        </authorList>
    </citation>
    <scope>NUCLEOTIDE SEQUENCE</scope>
    <source>
        <strain evidence="1">MNPRO001-30</strain>
        <tissue evidence="1">Meninges</tissue>
    </source>
</reference>
<protein>
    <submittedName>
        <fullName evidence="1">Uncharacterized protein</fullName>
    </submittedName>
</protein>
<dbReference type="AlphaFoldDB" id="A0AAD5QWS5"/>
<evidence type="ECO:0000313" key="2">
    <source>
        <dbReference type="Proteomes" id="UP001196413"/>
    </source>
</evidence>
<dbReference type="Proteomes" id="UP001196413">
    <property type="component" value="Unassembled WGS sequence"/>
</dbReference>
<name>A0AAD5QWS5_PARTN</name>
<keyword evidence="2" id="KW-1185">Reference proteome</keyword>
<dbReference type="EMBL" id="JAHQIW010004969">
    <property type="protein sequence ID" value="KAJ1364422.1"/>
    <property type="molecule type" value="Genomic_DNA"/>
</dbReference>
<sequence>MPTIFEQFTSSKPCHSRETESIIIRAWNMDFVELAVSAVKQPVRLARVVLVVDPSSSSVDRFEKVAAAEDLQGWQRMVVVFGQYSKAI</sequence>
<accession>A0AAD5QWS5</accession>